<keyword evidence="3" id="KW-1185">Reference proteome</keyword>
<comment type="caution">
    <text evidence="2">The sequence shown here is derived from an EMBL/GenBank/DDBJ whole genome shotgun (WGS) entry which is preliminary data.</text>
</comment>
<evidence type="ECO:0000256" key="1">
    <source>
        <dbReference type="SAM" id="Phobius"/>
    </source>
</evidence>
<dbReference type="RefSeq" id="WP_141290333.1">
    <property type="nucleotide sequence ID" value="NZ_BAAAEW010000008.1"/>
</dbReference>
<gene>
    <name evidence="2" type="ORF">GCM10009107_17710</name>
</gene>
<name>A0ABN1JXC3_9BURK</name>
<evidence type="ECO:0000313" key="2">
    <source>
        <dbReference type="EMBL" id="GAA0748348.1"/>
    </source>
</evidence>
<dbReference type="EMBL" id="BAAAEW010000008">
    <property type="protein sequence ID" value="GAA0748348.1"/>
    <property type="molecule type" value="Genomic_DNA"/>
</dbReference>
<feature type="transmembrane region" description="Helical" evidence="1">
    <location>
        <begin position="114"/>
        <end position="135"/>
    </location>
</feature>
<accession>A0ABN1JXC3</accession>
<evidence type="ECO:0000313" key="3">
    <source>
        <dbReference type="Proteomes" id="UP001500279"/>
    </source>
</evidence>
<proteinExistence type="predicted"/>
<protein>
    <submittedName>
        <fullName evidence="2">Uncharacterized protein</fullName>
    </submittedName>
</protein>
<keyword evidence="1" id="KW-0812">Transmembrane</keyword>
<keyword evidence="1" id="KW-0472">Membrane</keyword>
<organism evidence="2 3">
    <name type="scientific">Ideonella azotifigens</name>
    <dbReference type="NCBI Taxonomy" id="513160"/>
    <lineage>
        <taxon>Bacteria</taxon>
        <taxon>Pseudomonadati</taxon>
        <taxon>Pseudomonadota</taxon>
        <taxon>Betaproteobacteria</taxon>
        <taxon>Burkholderiales</taxon>
        <taxon>Sphaerotilaceae</taxon>
        <taxon>Ideonella</taxon>
    </lineage>
</organism>
<dbReference type="Proteomes" id="UP001500279">
    <property type="component" value="Unassembled WGS sequence"/>
</dbReference>
<keyword evidence="1" id="KW-1133">Transmembrane helix</keyword>
<reference evidence="2 3" key="1">
    <citation type="journal article" date="2019" name="Int. J. Syst. Evol. Microbiol.">
        <title>The Global Catalogue of Microorganisms (GCM) 10K type strain sequencing project: providing services to taxonomists for standard genome sequencing and annotation.</title>
        <authorList>
            <consortium name="The Broad Institute Genomics Platform"/>
            <consortium name="The Broad Institute Genome Sequencing Center for Infectious Disease"/>
            <person name="Wu L."/>
            <person name="Ma J."/>
        </authorList>
    </citation>
    <scope>NUCLEOTIDE SEQUENCE [LARGE SCALE GENOMIC DNA]</scope>
    <source>
        <strain evidence="2 3">JCM 15503</strain>
    </source>
</reference>
<sequence length="136" mass="14400">MNASASRLSLGGKTRVGWGGRGGADLFAVEGGVLSLRGLRTYRFTPDQVVAIEPLGPRWLSGGVRIVHNQADYPRLMSFYCSGGSAKVFELLALAGFVPRGSGPAAGRSRLRAAVFPLLVLLVINVIVSGLLRLLH</sequence>